<dbReference type="InterPro" id="IPR013689">
    <property type="entry name" value="RNA_helicase_ATP-dep_HrpB_C"/>
</dbReference>
<dbReference type="InterPro" id="IPR010225">
    <property type="entry name" value="HrpB"/>
</dbReference>
<dbReference type="Gene3D" id="3.40.50.300">
    <property type="entry name" value="P-loop containing nucleotide triphosphate hydrolases"/>
    <property type="match status" value="2"/>
</dbReference>
<evidence type="ECO:0000313" key="8">
    <source>
        <dbReference type="Proteomes" id="UP001589654"/>
    </source>
</evidence>
<dbReference type="CDD" id="cd18791">
    <property type="entry name" value="SF2_C_RHA"/>
    <property type="match status" value="1"/>
</dbReference>
<dbReference type="InterPro" id="IPR027417">
    <property type="entry name" value="P-loop_NTPase"/>
</dbReference>
<reference evidence="7 8" key="1">
    <citation type="submission" date="2024-09" db="EMBL/GenBank/DDBJ databases">
        <authorList>
            <person name="Sun Q."/>
            <person name="Mori K."/>
        </authorList>
    </citation>
    <scope>NUCLEOTIDE SEQUENCE [LARGE SCALE GENOMIC DNA]</scope>
    <source>
        <strain evidence="7 8">CECT 7682</strain>
    </source>
</reference>
<dbReference type="PANTHER" id="PTHR43519">
    <property type="entry name" value="ATP-DEPENDENT RNA HELICASE HRPB"/>
    <property type="match status" value="1"/>
</dbReference>
<dbReference type="SUPFAM" id="SSF52540">
    <property type="entry name" value="P-loop containing nucleoside triphosphate hydrolases"/>
    <property type="match status" value="1"/>
</dbReference>
<feature type="domain" description="Helicase C-terminal" evidence="6">
    <location>
        <begin position="208"/>
        <end position="373"/>
    </location>
</feature>
<dbReference type="EMBL" id="JBHMEW010000057">
    <property type="protein sequence ID" value="MFB9212041.1"/>
    <property type="molecule type" value="Genomic_DNA"/>
</dbReference>
<proteinExistence type="predicted"/>
<dbReference type="Pfam" id="PF24473">
    <property type="entry name" value="CON_HrpB"/>
    <property type="match status" value="1"/>
</dbReference>
<keyword evidence="1" id="KW-0547">Nucleotide-binding</keyword>
<dbReference type="EC" id="3.6.4.13" evidence="7"/>
<evidence type="ECO:0000259" key="6">
    <source>
        <dbReference type="PROSITE" id="PS51194"/>
    </source>
</evidence>
<dbReference type="PROSITE" id="PS51192">
    <property type="entry name" value="HELICASE_ATP_BIND_1"/>
    <property type="match status" value="1"/>
</dbReference>
<dbReference type="SMART" id="SM00487">
    <property type="entry name" value="DEXDc"/>
    <property type="match status" value="1"/>
</dbReference>
<sequence>MAFHPKTIDLPVVEILPQAREKLSDHNTLILNAPPGAGKSTVVPLALLEELWLAGKKILMLEPRRLAAKSIAKRMADLLGEDIGKNVGFRIRFENQTTSQTRIEVLTEGILTRMIHNDNALEDVGLVIFDEFHERNIHADVAMALCREVQQILRPDLRILVMSATLDLPLLSQLLEAPIVESKGKQYPVNIIHTHETDEWSIPESTASIIQTACTEQHGDILAFLPGQGEIKKCEDILKTKLPQMEICPLFGQLPLYQQQKAIFPHPKGKRKVVLATSIAETSLTIEGIHTVVDSGFGRSSLFDPRSGLSRLVTTPITKDAADQRAGRAGRLGPGTCYRLWTRATEDRMKPFRVPEILEADLASLFLDLVQWGIDDINKMTWLTPPPQGALNQARELLEELGAISEGKITSHGKLIRDLPCHPRIAHMLIKAKGLGKLPLATDIAALLDERDPLDKEMGTDFNLRLEALRRHRDQKRKGKKLAKIEMVAGNYRKLFRIEIENVSFDHLDTGLLLTYAYPERIAHARPGNNAQFQLTNGKLAMMSHLDHLAHEPWICISHIDARDGMGKIFMAAPLDPEYLAPMVKEQEVVNWETHKGGFIAEKQWRIGHIVLKKKPLKHFDPSLKEKAIYKAIQNEGERLLNFDKEVEQFQNRINSLRIWRPDENWPDLSSGAITKKPDMLIPYIQGIEKPEDLKKLDLKKILFHDLPFELQNQLEVLAPEKIKVPSGSRVKIKYSQDGELPVLEVRLQEVFGLLDSPKVNEGNTPLMVHLLSPGFKPVQITGDLRSFWENAYFEVKKELKRRYPKHQWPENPLEAEAVRGVKRRGK</sequence>
<organism evidence="7 8">
    <name type="scientific">Echinicola jeungdonensis</name>
    <dbReference type="NCBI Taxonomy" id="709343"/>
    <lineage>
        <taxon>Bacteria</taxon>
        <taxon>Pseudomonadati</taxon>
        <taxon>Bacteroidota</taxon>
        <taxon>Cytophagia</taxon>
        <taxon>Cytophagales</taxon>
        <taxon>Cyclobacteriaceae</taxon>
        <taxon>Echinicola</taxon>
    </lineage>
</organism>
<dbReference type="CDD" id="cd17990">
    <property type="entry name" value="DEXHc_HrpB"/>
    <property type="match status" value="1"/>
</dbReference>
<dbReference type="Pfam" id="PF00271">
    <property type="entry name" value="Helicase_C"/>
    <property type="match status" value="1"/>
</dbReference>
<dbReference type="PROSITE" id="PS51194">
    <property type="entry name" value="HELICASE_CTER"/>
    <property type="match status" value="1"/>
</dbReference>
<keyword evidence="4" id="KW-0067">ATP-binding</keyword>
<evidence type="ECO:0000256" key="4">
    <source>
        <dbReference type="ARBA" id="ARBA00022840"/>
    </source>
</evidence>
<dbReference type="InterPro" id="IPR049614">
    <property type="entry name" value="HrpB_DEXH"/>
</dbReference>
<dbReference type="Gene3D" id="1.20.120.1080">
    <property type="match status" value="1"/>
</dbReference>
<dbReference type="InterPro" id="IPR007502">
    <property type="entry name" value="Helicase-assoc_dom"/>
</dbReference>
<dbReference type="InterPro" id="IPR001650">
    <property type="entry name" value="Helicase_C-like"/>
</dbReference>
<dbReference type="InterPro" id="IPR056329">
    <property type="entry name" value="CON_HrpB"/>
</dbReference>
<accession>A0ABV5J5F1</accession>
<dbReference type="Pfam" id="PF08482">
    <property type="entry name" value="HrpB_C"/>
    <property type="match status" value="1"/>
</dbReference>
<dbReference type="PIRSF" id="PIRSF005496">
    <property type="entry name" value="ATP_hel_hrpB"/>
    <property type="match status" value="1"/>
</dbReference>
<evidence type="ECO:0000256" key="3">
    <source>
        <dbReference type="ARBA" id="ARBA00022806"/>
    </source>
</evidence>
<dbReference type="GO" id="GO:0003724">
    <property type="term" value="F:RNA helicase activity"/>
    <property type="evidence" value="ECO:0007669"/>
    <property type="project" value="UniProtKB-EC"/>
</dbReference>
<dbReference type="Proteomes" id="UP001589654">
    <property type="component" value="Unassembled WGS sequence"/>
</dbReference>
<dbReference type="SMART" id="SM00490">
    <property type="entry name" value="HELICc"/>
    <property type="match status" value="1"/>
</dbReference>
<evidence type="ECO:0000259" key="5">
    <source>
        <dbReference type="PROSITE" id="PS51192"/>
    </source>
</evidence>
<dbReference type="InterPro" id="IPR011545">
    <property type="entry name" value="DEAD/DEAH_box_helicase_dom"/>
</dbReference>
<keyword evidence="2 7" id="KW-0378">Hydrolase</keyword>
<dbReference type="SMART" id="SM00847">
    <property type="entry name" value="HA2"/>
    <property type="match status" value="1"/>
</dbReference>
<gene>
    <name evidence="7" type="primary">hrpB</name>
    <name evidence="7" type="ORF">ACFFUR_09490</name>
</gene>
<keyword evidence="8" id="KW-1185">Reference proteome</keyword>
<comment type="caution">
    <text evidence="7">The sequence shown here is derived from an EMBL/GenBank/DDBJ whole genome shotgun (WGS) entry which is preliminary data.</text>
</comment>
<evidence type="ECO:0000313" key="7">
    <source>
        <dbReference type="EMBL" id="MFB9212041.1"/>
    </source>
</evidence>
<protein>
    <submittedName>
        <fullName evidence="7">ATP-dependent helicase HrpB</fullName>
        <ecNumber evidence="7">3.6.4.13</ecNumber>
    </submittedName>
</protein>
<dbReference type="Pfam" id="PF00270">
    <property type="entry name" value="DEAD"/>
    <property type="match status" value="1"/>
</dbReference>
<evidence type="ECO:0000256" key="2">
    <source>
        <dbReference type="ARBA" id="ARBA00022801"/>
    </source>
</evidence>
<keyword evidence="3 7" id="KW-0347">Helicase</keyword>
<dbReference type="InterPro" id="IPR014001">
    <property type="entry name" value="Helicase_ATP-bd"/>
</dbReference>
<evidence type="ECO:0000256" key="1">
    <source>
        <dbReference type="ARBA" id="ARBA00022741"/>
    </source>
</evidence>
<dbReference type="GO" id="GO:0016787">
    <property type="term" value="F:hydrolase activity"/>
    <property type="evidence" value="ECO:0007669"/>
    <property type="project" value="UniProtKB-KW"/>
</dbReference>
<feature type="domain" description="Helicase ATP-binding" evidence="5">
    <location>
        <begin position="20"/>
        <end position="184"/>
    </location>
</feature>
<dbReference type="NCBIfam" id="TIGR01970">
    <property type="entry name" value="DEAH_box_HrpB"/>
    <property type="match status" value="1"/>
</dbReference>
<name>A0ABV5J5F1_9BACT</name>
<dbReference type="PANTHER" id="PTHR43519:SF1">
    <property type="entry name" value="ATP-DEPENDENT RNA HELICASE HRPB"/>
    <property type="match status" value="1"/>
</dbReference>
<dbReference type="RefSeq" id="WP_290249446.1">
    <property type="nucleotide sequence ID" value="NZ_JAUFQT010000002.1"/>
</dbReference>